<dbReference type="AlphaFoldDB" id="A0A2Z6QHQ0"/>
<dbReference type="Proteomes" id="UP000247702">
    <property type="component" value="Unassembled WGS sequence"/>
</dbReference>
<dbReference type="Proteomes" id="UP000615446">
    <property type="component" value="Unassembled WGS sequence"/>
</dbReference>
<accession>A0A2Z6QHQ0</accession>
<evidence type="ECO:0000313" key="2">
    <source>
        <dbReference type="EMBL" id="GES76446.1"/>
    </source>
</evidence>
<gene>
    <name evidence="2" type="ORF">RCL2_000385100</name>
    <name evidence="1" type="ORF">RclHR1_11850004</name>
</gene>
<name>A0A2Z6QHQ0_9GLOM</name>
<protein>
    <submittedName>
        <fullName evidence="1">Uncharacterized protein</fullName>
    </submittedName>
</protein>
<dbReference type="EMBL" id="BLAL01000020">
    <property type="protein sequence ID" value="GES76446.1"/>
    <property type="molecule type" value="Genomic_DNA"/>
</dbReference>
<proteinExistence type="predicted"/>
<sequence>MASSFDLPIEQRSDTRNSTRRPLAIFGLGPDEFLTSTLNRHFSGYGKIDLVRRKSLDTKETTTPNNIYRDEVMVCSYETIDVIFSDEWESHLLKYCDQLHIKRKICGKRFCMVYIITVGSHFVDETIKNRRTSCRQYGYFS</sequence>
<organism evidence="1 3">
    <name type="scientific">Rhizophagus clarus</name>
    <dbReference type="NCBI Taxonomy" id="94130"/>
    <lineage>
        <taxon>Eukaryota</taxon>
        <taxon>Fungi</taxon>
        <taxon>Fungi incertae sedis</taxon>
        <taxon>Mucoromycota</taxon>
        <taxon>Glomeromycotina</taxon>
        <taxon>Glomeromycetes</taxon>
        <taxon>Glomerales</taxon>
        <taxon>Glomeraceae</taxon>
        <taxon>Rhizophagus</taxon>
    </lineage>
</organism>
<reference evidence="2" key="2">
    <citation type="submission" date="2019-10" db="EMBL/GenBank/DDBJ databases">
        <title>Conservation and host-specific expression of non-tandemly repeated heterogenous ribosome RNA gene in arbuscular mycorrhizal fungi.</title>
        <authorList>
            <person name="Maeda T."/>
            <person name="Kobayashi Y."/>
            <person name="Nakagawa T."/>
            <person name="Ezawa T."/>
            <person name="Yamaguchi K."/>
            <person name="Bino T."/>
            <person name="Nishimoto Y."/>
            <person name="Shigenobu S."/>
            <person name="Kawaguchi M."/>
        </authorList>
    </citation>
    <scope>NUCLEOTIDE SEQUENCE</scope>
    <source>
        <strain evidence="2">HR1</strain>
    </source>
</reference>
<comment type="caution">
    <text evidence="1">The sequence shown here is derived from an EMBL/GenBank/DDBJ whole genome shotgun (WGS) entry which is preliminary data.</text>
</comment>
<reference evidence="1 3" key="1">
    <citation type="submission" date="2017-11" db="EMBL/GenBank/DDBJ databases">
        <title>The genome of Rhizophagus clarus HR1 reveals common genetic basis of auxotrophy among arbuscular mycorrhizal fungi.</title>
        <authorList>
            <person name="Kobayashi Y."/>
        </authorList>
    </citation>
    <scope>NUCLEOTIDE SEQUENCE [LARGE SCALE GENOMIC DNA]</scope>
    <source>
        <strain evidence="1 3">HR1</strain>
    </source>
</reference>
<evidence type="ECO:0000313" key="3">
    <source>
        <dbReference type="Proteomes" id="UP000247702"/>
    </source>
</evidence>
<dbReference type="EMBL" id="BEXD01000208">
    <property type="protein sequence ID" value="GBB85289.1"/>
    <property type="molecule type" value="Genomic_DNA"/>
</dbReference>
<keyword evidence="3" id="KW-1185">Reference proteome</keyword>
<evidence type="ECO:0000313" key="1">
    <source>
        <dbReference type="EMBL" id="GBB85289.1"/>
    </source>
</evidence>